<evidence type="ECO:0000259" key="8">
    <source>
        <dbReference type="PROSITE" id="PS50850"/>
    </source>
</evidence>
<evidence type="ECO:0000256" key="6">
    <source>
        <dbReference type="SAM" id="MobiDB-lite"/>
    </source>
</evidence>
<dbReference type="PANTHER" id="PTHR23502">
    <property type="entry name" value="MAJOR FACILITATOR SUPERFAMILY"/>
    <property type="match status" value="1"/>
</dbReference>
<dbReference type="InterPro" id="IPR011701">
    <property type="entry name" value="MFS"/>
</dbReference>
<proteinExistence type="predicted"/>
<dbReference type="SUPFAM" id="SSF103473">
    <property type="entry name" value="MFS general substrate transporter"/>
    <property type="match status" value="1"/>
</dbReference>
<dbReference type="Pfam" id="PF07690">
    <property type="entry name" value="MFS_1"/>
    <property type="match status" value="1"/>
</dbReference>
<name>A0A1L7WKJ0_9HELO</name>
<evidence type="ECO:0000313" key="10">
    <source>
        <dbReference type="Proteomes" id="UP000184330"/>
    </source>
</evidence>
<dbReference type="CDD" id="cd17323">
    <property type="entry name" value="MFS_Tpo1_MDR_like"/>
    <property type="match status" value="1"/>
</dbReference>
<feature type="transmembrane region" description="Helical" evidence="7">
    <location>
        <begin position="449"/>
        <end position="467"/>
    </location>
</feature>
<dbReference type="PROSITE" id="PS50850">
    <property type="entry name" value="MFS"/>
    <property type="match status" value="1"/>
</dbReference>
<dbReference type="EMBL" id="FJOG01000003">
    <property type="protein sequence ID" value="CZR53294.1"/>
    <property type="molecule type" value="Genomic_DNA"/>
</dbReference>
<evidence type="ECO:0000256" key="5">
    <source>
        <dbReference type="ARBA" id="ARBA00023136"/>
    </source>
</evidence>
<feature type="transmembrane region" description="Helical" evidence="7">
    <location>
        <begin position="512"/>
        <end position="533"/>
    </location>
</feature>
<dbReference type="OrthoDB" id="2441642at2759"/>
<feature type="transmembrane region" description="Helical" evidence="7">
    <location>
        <begin position="394"/>
        <end position="414"/>
    </location>
</feature>
<dbReference type="Proteomes" id="UP000184330">
    <property type="component" value="Unassembled WGS sequence"/>
</dbReference>
<evidence type="ECO:0000256" key="4">
    <source>
        <dbReference type="ARBA" id="ARBA00022989"/>
    </source>
</evidence>
<evidence type="ECO:0000313" key="9">
    <source>
        <dbReference type="EMBL" id="CZR53294.1"/>
    </source>
</evidence>
<protein>
    <submittedName>
        <fullName evidence="9">Related to dityrosine transporter</fullName>
    </submittedName>
</protein>
<feature type="transmembrane region" description="Helical" evidence="7">
    <location>
        <begin position="479"/>
        <end position="500"/>
    </location>
</feature>
<organism evidence="9 10">
    <name type="scientific">Phialocephala subalpina</name>
    <dbReference type="NCBI Taxonomy" id="576137"/>
    <lineage>
        <taxon>Eukaryota</taxon>
        <taxon>Fungi</taxon>
        <taxon>Dikarya</taxon>
        <taxon>Ascomycota</taxon>
        <taxon>Pezizomycotina</taxon>
        <taxon>Leotiomycetes</taxon>
        <taxon>Helotiales</taxon>
        <taxon>Mollisiaceae</taxon>
        <taxon>Phialocephala</taxon>
        <taxon>Phialocephala fortinii species complex</taxon>
    </lineage>
</organism>
<keyword evidence="4 7" id="KW-1133">Transmembrane helix</keyword>
<gene>
    <name evidence="9" type="ORF">PAC_03172</name>
</gene>
<comment type="subcellular location">
    <subcellularLocation>
        <location evidence="1">Membrane</location>
        <topology evidence="1">Multi-pass membrane protein</topology>
    </subcellularLocation>
</comment>
<evidence type="ECO:0000256" key="7">
    <source>
        <dbReference type="SAM" id="Phobius"/>
    </source>
</evidence>
<keyword evidence="10" id="KW-1185">Reference proteome</keyword>
<dbReference type="InterPro" id="IPR020846">
    <property type="entry name" value="MFS_dom"/>
</dbReference>
<feature type="transmembrane region" description="Helical" evidence="7">
    <location>
        <begin position="234"/>
        <end position="253"/>
    </location>
</feature>
<dbReference type="Gene3D" id="1.20.1250.20">
    <property type="entry name" value="MFS general substrate transporter like domains"/>
    <property type="match status" value="1"/>
</dbReference>
<keyword evidence="3 7" id="KW-0812">Transmembrane</keyword>
<dbReference type="STRING" id="576137.A0A1L7WKJ0"/>
<dbReference type="PANTHER" id="PTHR23502:SF51">
    <property type="entry name" value="QUINIDINE RESISTANCE PROTEIN 1-RELATED"/>
    <property type="match status" value="1"/>
</dbReference>
<evidence type="ECO:0000256" key="1">
    <source>
        <dbReference type="ARBA" id="ARBA00004141"/>
    </source>
</evidence>
<evidence type="ECO:0000256" key="3">
    <source>
        <dbReference type="ARBA" id="ARBA00022692"/>
    </source>
</evidence>
<feature type="transmembrane region" description="Helical" evidence="7">
    <location>
        <begin position="356"/>
        <end position="374"/>
    </location>
</feature>
<dbReference type="GO" id="GO:0005886">
    <property type="term" value="C:plasma membrane"/>
    <property type="evidence" value="ECO:0007669"/>
    <property type="project" value="TreeGrafter"/>
</dbReference>
<dbReference type="InterPro" id="IPR036259">
    <property type="entry name" value="MFS_trans_sf"/>
</dbReference>
<feature type="compositionally biased region" description="Basic and acidic residues" evidence="6">
    <location>
        <begin position="14"/>
        <end position="35"/>
    </location>
</feature>
<keyword evidence="2" id="KW-0813">Transport</keyword>
<accession>A0A1L7WKJ0</accession>
<dbReference type="AlphaFoldDB" id="A0A1L7WKJ0"/>
<feature type="domain" description="Major facilitator superfamily (MFS) profile" evidence="8">
    <location>
        <begin position="88"/>
        <end position="564"/>
    </location>
</feature>
<feature type="region of interest" description="Disordered" evidence="6">
    <location>
        <begin position="1"/>
        <end position="45"/>
    </location>
</feature>
<feature type="transmembrane region" description="Helical" evidence="7">
    <location>
        <begin position="539"/>
        <end position="560"/>
    </location>
</feature>
<evidence type="ECO:0000256" key="2">
    <source>
        <dbReference type="ARBA" id="ARBA00022448"/>
    </source>
</evidence>
<sequence length="585" mass="64821">MVDRKRQPKASLNDGRDEPPSLDIEKQQRKHDVESKPSSQDGSQVADINAVDKISPTTENQAVPINDLHKVPTEKDYSSFTNWEKKFIVFSATMGAFFSPFTTQIYFPAITSIAKDLRVSNSKINLTMTTYMVRFPSSRYPFSSRVHPTDTSTPQILQAIAPAFIGNLSDTAGRRPGYIVSFIIYIIADIALALQNNYVALLVLRMVQSAGSSGAVALANAVIADIATSAERGIYIGITSSATILAPSLGPILGGILSQYAGWKWIFWFLAILAGCFFIPMLLFMPETCRKIVGDGSIPPPTWNRSLMNHIDEKRRLETGLGPPDYAERDVLKKKRGKLRFPNPFDTLVIAFEKECFIILFFASIVYAGFYAVMSGMPSQLKDIYGYDDLKVGLMYLPIAGGSIVAAFTQGRFIDWNYARHAKKLGIVVQKRKMQDISNFPIERARLEVAIPFLFLSCVSTIVYGWIMHFRVSVAGPAIMLFLQGYGLIASTQCISIIIVDINPGLAGTATAAFNLIRCLLGAGATALIVPMTDAMGLGWAYTFIGLLYVVLSPMLWVVIRLGPKWRKEKNAREEAKEEEKKERK</sequence>
<feature type="transmembrane region" description="Helical" evidence="7">
    <location>
        <begin position="177"/>
        <end position="194"/>
    </location>
</feature>
<dbReference type="GO" id="GO:0022857">
    <property type="term" value="F:transmembrane transporter activity"/>
    <property type="evidence" value="ECO:0007669"/>
    <property type="project" value="InterPro"/>
</dbReference>
<reference evidence="9 10" key="1">
    <citation type="submission" date="2016-03" db="EMBL/GenBank/DDBJ databases">
        <authorList>
            <person name="Ploux O."/>
        </authorList>
    </citation>
    <scope>NUCLEOTIDE SEQUENCE [LARGE SCALE GENOMIC DNA]</scope>
    <source>
        <strain evidence="9 10">UAMH 11012</strain>
    </source>
</reference>
<feature type="transmembrane region" description="Helical" evidence="7">
    <location>
        <begin position="265"/>
        <end position="284"/>
    </location>
</feature>
<keyword evidence="5 7" id="KW-0472">Membrane</keyword>